<proteinExistence type="predicted"/>
<organism evidence="2 3">
    <name type="scientific">Candidatus Bacteroides intestinipullorum</name>
    <dbReference type="NCBI Taxonomy" id="2838471"/>
    <lineage>
        <taxon>Bacteria</taxon>
        <taxon>Pseudomonadati</taxon>
        <taxon>Bacteroidota</taxon>
        <taxon>Bacteroidia</taxon>
        <taxon>Bacteroidales</taxon>
        <taxon>Bacteroidaceae</taxon>
        <taxon>Bacteroides</taxon>
    </lineage>
</organism>
<feature type="region of interest" description="Disordered" evidence="1">
    <location>
        <begin position="53"/>
        <end position="109"/>
    </location>
</feature>
<gene>
    <name evidence="2" type="ORF">H9791_03420</name>
</gene>
<comment type="caution">
    <text evidence="2">The sequence shown here is derived from an EMBL/GenBank/DDBJ whole genome shotgun (WGS) entry which is preliminary data.</text>
</comment>
<evidence type="ECO:0000313" key="2">
    <source>
        <dbReference type="EMBL" id="MBU3813543.1"/>
    </source>
</evidence>
<protein>
    <submittedName>
        <fullName evidence="2">Uncharacterized protein</fullName>
    </submittedName>
</protein>
<feature type="compositionally biased region" description="Basic residues" evidence="1">
    <location>
        <begin position="99"/>
        <end position="109"/>
    </location>
</feature>
<evidence type="ECO:0000256" key="1">
    <source>
        <dbReference type="SAM" id="MobiDB-lite"/>
    </source>
</evidence>
<evidence type="ECO:0000313" key="3">
    <source>
        <dbReference type="Proteomes" id="UP000824236"/>
    </source>
</evidence>
<accession>A0A9E2NN25</accession>
<dbReference type="EMBL" id="JAHLFO010000040">
    <property type="protein sequence ID" value="MBU3813543.1"/>
    <property type="molecule type" value="Genomic_DNA"/>
</dbReference>
<reference evidence="2" key="1">
    <citation type="journal article" date="2021" name="PeerJ">
        <title>Extensive microbial diversity within the chicken gut microbiome revealed by metagenomics and culture.</title>
        <authorList>
            <person name="Gilroy R."/>
            <person name="Ravi A."/>
            <person name="Getino M."/>
            <person name="Pursley I."/>
            <person name="Horton D.L."/>
            <person name="Alikhan N.F."/>
            <person name="Baker D."/>
            <person name="Gharbi K."/>
            <person name="Hall N."/>
            <person name="Watson M."/>
            <person name="Adriaenssens E.M."/>
            <person name="Foster-Nyarko E."/>
            <person name="Jarju S."/>
            <person name="Secka A."/>
            <person name="Antonio M."/>
            <person name="Oren A."/>
            <person name="Chaudhuri R.R."/>
            <person name="La Ragione R."/>
            <person name="Hildebrand F."/>
            <person name="Pallen M.J."/>
        </authorList>
    </citation>
    <scope>NUCLEOTIDE SEQUENCE</scope>
    <source>
        <strain evidence="2">B3-3758</strain>
    </source>
</reference>
<reference evidence="2" key="2">
    <citation type="submission" date="2021-04" db="EMBL/GenBank/DDBJ databases">
        <authorList>
            <person name="Gilroy R."/>
        </authorList>
    </citation>
    <scope>NUCLEOTIDE SEQUENCE</scope>
    <source>
        <strain evidence="2">B3-3758</strain>
    </source>
</reference>
<dbReference type="AlphaFoldDB" id="A0A9E2NN25"/>
<sequence>MSYRNLKLIHEIDDEQEGGFGLRDEVEEAYEEGCRHGFEKALKKLKKLGYRVPPELTQGMGERTMPRDMGVDDEDDDMGERGDYGQRGRGYSGEGMGERHRRRSDGRYM</sequence>
<dbReference type="Proteomes" id="UP000824236">
    <property type="component" value="Unassembled WGS sequence"/>
</dbReference>
<name>A0A9E2NN25_9BACE</name>